<dbReference type="EMBL" id="KV454209">
    <property type="protein sequence ID" value="ODQ60889.1"/>
    <property type="molecule type" value="Genomic_DNA"/>
</dbReference>
<dbReference type="Pfam" id="PF00296">
    <property type="entry name" value="Bac_luciferase"/>
    <property type="match status" value="1"/>
</dbReference>
<dbReference type="Gene3D" id="3.20.20.30">
    <property type="entry name" value="Luciferase-like domain"/>
    <property type="match status" value="1"/>
</dbReference>
<dbReference type="PIRSF" id="PIRSF000337">
    <property type="entry name" value="NTA_MOA"/>
    <property type="match status" value="1"/>
</dbReference>
<evidence type="ECO:0000313" key="3">
    <source>
        <dbReference type="EMBL" id="ODQ60889.1"/>
    </source>
</evidence>
<evidence type="ECO:0000259" key="2">
    <source>
        <dbReference type="Pfam" id="PF00296"/>
    </source>
</evidence>
<dbReference type="InterPro" id="IPR036661">
    <property type="entry name" value="Luciferase-like_sf"/>
</dbReference>
<dbReference type="GO" id="GO:0016705">
    <property type="term" value="F:oxidoreductase activity, acting on paired donors, with incorporation or reduction of molecular oxygen"/>
    <property type="evidence" value="ECO:0007669"/>
    <property type="project" value="InterPro"/>
</dbReference>
<gene>
    <name evidence="3" type="ORF">WICANDRAFT_61452</name>
</gene>
<keyword evidence="4" id="KW-1185">Reference proteome</keyword>
<dbReference type="InterPro" id="IPR016215">
    <property type="entry name" value="NTA_MOA"/>
</dbReference>
<dbReference type="Proteomes" id="UP000094112">
    <property type="component" value="Unassembled WGS sequence"/>
</dbReference>
<feature type="domain" description="Luciferase-like" evidence="2">
    <location>
        <begin position="47"/>
        <end position="404"/>
    </location>
</feature>
<name>A0A1E3P622_WICAA</name>
<dbReference type="GO" id="GO:0004497">
    <property type="term" value="F:monooxygenase activity"/>
    <property type="evidence" value="ECO:0007669"/>
    <property type="project" value="InterPro"/>
</dbReference>
<dbReference type="AlphaFoldDB" id="A0A1E3P622"/>
<dbReference type="PANTHER" id="PTHR30011">
    <property type="entry name" value="ALKANESULFONATE MONOOXYGENASE-RELATED"/>
    <property type="match status" value="1"/>
</dbReference>
<evidence type="ECO:0000256" key="1">
    <source>
        <dbReference type="ARBA" id="ARBA00033748"/>
    </source>
</evidence>
<evidence type="ECO:0000313" key="4">
    <source>
        <dbReference type="Proteomes" id="UP000094112"/>
    </source>
</evidence>
<dbReference type="OrthoDB" id="5561043at2759"/>
<dbReference type="SUPFAM" id="SSF51679">
    <property type="entry name" value="Bacterial luciferase-like"/>
    <property type="match status" value="1"/>
</dbReference>
<dbReference type="RefSeq" id="XP_019040096.1">
    <property type="nucleotide sequence ID" value="XM_019183178.1"/>
</dbReference>
<proteinExistence type="inferred from homology"/>
<dbReference type="InterPro" id="IPR011251">
    <property type="entry name" value="Luciferase-like_dom"/>
</dbReference>
<dbReference type="PANTHER" id="PTHR30011:SF30">
    <property type="entry name" value="XENOBIOTIC COMPOUND MONOOXYGENASE, DSZA FAMILY (AFU_ORTHOLOGUE AFUA_6G01920)"/>
    <property type="match status" value="1"/>
</dbReference>
<dbReference type="GeneID" id="30200424"/>
<sequence>MSAEPQLKKQKPNGKKKLHFNAFEIFSPGHSNPGQWSNPKDLSSTKDTIEFWENNAKLLEKGKFTCYFLGDTLGGFEVYEGSRSPAIKIGTEFPVLDPFLIVPSMSRVTEKLGFGVTATTTFEPPFLLARRLATLDHLTKGRIGWNIVTSWNNTSAKALGYDKIMDHDERYQMADEYLELLYKLWESSIADDAVVIDKENQTFTDPSKVQVIKHEGNYFKCETPFIVHPSLQRTPFLFQAGTSKAGVEFASKHAEGIFMASHSPEVLAPKIQQLRNLAKEKGRDPQSIKVFPLFTPIVGKDDEDANLKYEEIKKYRSTEGGLIFFSALTGIDLSKYDLDEEINVEDSKVPQVVQSAVEHLFKEQKDIKWTPRKVGEELSLGGNGPVIVGGPEKVADYIENFVEIADIDGFNITPVVNPGSYEDIIEYLIPELQKRGLYWDEDEDPHGITLRSHILGQNHVEPGHPATNFKYKD</sequence>
<accession>A0A1E3P622</accession>
<dbReference type="NCBIfam" id="TIGR03860">
    <property type="entry name" value="FMN_nitrolo"/>
    <property type="match status" value="1"/>
</dbReference>
<dbReference type="InterPro" id="IPR051260">
    <property type="entry name" value="Diverse_substr_monoxygenases"/>
</dbReference>
<comment type="similarity">
    <text evidence="1">Belongs to the NtaA/SnaA/DszA monooxygenase family.</text>
</comment>
<protein>
    <recommendedName>
        <fullName evidence="2">Luciferase-like domain-containing protein</fullName>
    </recommendedName>
</protein>
<organism evidence="3 4">
    <name type="scientific">Wickerhamomyces anomalus (strain ATCC 58044 / CBS 1984 / NCYC 433 / NRRL Y-366-8)</name>
    <name type="common">Yeast</name>
    <name type="synonym">Hansenula anomala</name>
    <dbReference type="NCBI Taxonomy" id="683960"/>
    <lineage>
        <taxon>Eukaryota</taxon>
        <taxon>Fungi</taxon>
        <taxon>Dikarya</taxon>
        <taxon>Ascomycota</taxon>
        <taxon>Saccharomycotina</taxon>
        <taxon>Saccharomycetes</taxon>
        <taxon>Phaffomycetales</taxon>
        <taxon>Wickerhamomycetaceae</taxon>
        <taxon>Wickerhamomyces</taxon>
    </lineage>
</organism>
<reference evidence="3 4" key="1">
    <citation type="journal article" date="2016" name="Proc. Natl. Acad. Sci. U.S.A.">
        <title>Comparative genomics of biotechnologically important yeasts.</title>
        <authorList>
            <person name="Riley R."/>
            <person name="Haridas S."/>
            <person name="Wolfe K.H."/>
            <person name="Lopes M.R."/>
            <person name="Hittinger C.T."/>
            <person name="Goeker M."/>
            <person name="Salamov A.A."/>
            <person name="Wisecaver J.H."/>
            <person name="Long T.M."/>
            <person name="Calvey C.H."/>
            <person name="Aerts A.L."/>
            <person name="Barry K.W."/>
            <person name="Choi C."/>
            <person name="Clum A."/>
            <person name="Coughlan A.Y."/>
            <person name="Deshpande S."/>
            <person name="Douglass A.P."/>
            <person name="Hanson S.J."/>
            <person name="Klenk H.-P."/>
            <person name="LaButti K.M."/>
            <person name="Lapidus A."/>
            <person name="Lindquist E.A."/>
            <person name="Lipzen A.M."/>
            <person name="Meier-Kolthoff J.P."/>
            <person name="Ohm R.A."/>
            <person name="Otillar R.P."/>
            <person name="Pangilinan J.L."/>
            <person name="Peng Y."/>
            <person name="Rokas A."/>
            <person name="Rosa C.A."/>
            <person name="Scheuner C."/>
            <person name="Sibirny A.A."/>
            <person name="Slot J.C."/>
            <person name="Stielow J.B."/>
            <person name="Sun H."/>
            <person name="Kurtzman C.P."/>
            <person name="Blackwell M."/>
            <person name="Grigoriev I.V."/>
            <person name="Jeffries T.W."/>
        </authorList>
    </citation>
    <scope>NUCLEOTIDE SEQUENCE [LARGE SCALE GENOMIC DNA]</scope>
    <source>
        <strain evidence="4">ATCC 58044 / CBS 1984 / NCYC 433 / NRRL Y-366-8</strain>
    </source>
</reference>
<dbReference type="STRING" id="683960.A0A1E3P622"/>